<evidence type="ECO:0000313" key="1">
    <source>
        <dbReference type="EMBL" id="TCZ73873.1"/>
    </source>
</evidence>
<keyword evidence="2" id="KW-1185">Reference proteome</keyword>
<organism evidence="1 2">
    <name type="scientific">Flaviaesturariibacter aridisoli</name>
    <dbReference type="NCBI Taxonomy" id="2545761"/>
    <lineage>
        <taxon>Bacteria</taxon>
        <taxon>Pseudomonadati</taxon>
        <taxon>Bacteroidota</taxon>
        <taxon>Chitinophagia</taxon>
        <taxon>Chitinophagales</taxon>
        <taxon>Chitinophagaceae</taxon>
        <taxon>Flaviaestuariibacter</taxon>
    </lineage>
</organism>
<evidence type="ECO:0000313" key="2">
    <source>
        <dbReference type="Proteomes" id="UP000295164"/>
    </source>
</evidence>
<dbReference type="Gene3D" id="3.40.50.2000">
    <property type="entry name" value="Glycogen Phosphorylase B"/>
    <property type="match status" value="1"/>
</dbReference>
<accession>A0A4R4E4V7</accession>
<dbReference type="OrthoDB" id="1094459at2"/>
<name>A0A4R4E4V7_9BACT</name>
<dbReference type="Proteomes" id="UP000295164">
    <property type="component" value="Unassembled WGS sequence"/>
</dbReference>
<dbReference type="RefSeq" id="WP_131850873.1">
    <property type="nucleotide sequence ID" value="NZ_SKFH01000004.1"/>
</dbReference>
<dbReference type="Pfam" id="PF13692">
    <property type="entry name" value="Glyco_trans_1_4"/>
    <property type="match status" value="1"/>
</dbReference>
<reference evidence="1 2" key="1">
    <citation type="submission" date="2019-03" db="EMBL/GenBank/DDBJ databases">
        <authorList>
            <person name="Kim M.K.M."/>
        </authorList>
    </citation>
    <scope>NUCLEOTIDE SEQUENCE [LARGE SCALE GENOMIC DNA]</scope>
    <source>
        <strain evidence="1 2">17J68-15</strain>
    </source>
</reference>
<proteinExistence type="predicted"/>
<dbReference type="EMBL" id="SKFH01000004">
    <property type="protein sequence ID" value="TCZ73873.1"/>
    <property type="molecule type" value="Genomic_DNA"/>
</dbReference>
<gene>
    <name evidence="1" type="ORF">E0486_04105</name>
</gene>
<dbReference type="SUPFAM" id="SSF53756">
    <property type="entry name" value="UDP-Glycosyltransferase/glycogen phosphorylase"/>
    <property type="match status" value="1"/>
</dbReference>
<comment type="caution">
    <text evidence="1">The sequence shown here is derived from an EMBL/GenBank/DDBJ whole genome shotgun (WGS) entry which is preliminary data.</text>
</comment>
<dbReference type="AlphaFoldDB" id="A0A4R4E4V7"/>
<dbReference type="GO" id="GO:0016740">
    <property type="term" value="F:transferase activity"/>
    <property type="evidence" value="ECO:0007669"/>
    <property type="project" value="UniProtKB-KW"/>
</dbReference>
<sequence>MAGKLHLVCLDAPAPPNYGGAIDMFYKARALAESGRTIILHYFDYRAGRGVAGLEPFCTEIHRYERKRFFASLWEKQPYITGSRNNLELLRRLQADDAPVLLEGVHCAGLLPHFYGTRKVLLRMHNDEAAYYEGLAANEKNFWKRAYYRVESRLLHSFQASLPKDLPMACVSHTDIAQLQERYGFTSLPFIPSFTPWQELTGAPGRGSFCLYQGNLEVSENREAALWLIQHVFAGSNIPFVIAGKGAPALLREAAAGHPQIRIIDGPSEAEMEALVRDAHVHVLPSFNTTGLKLKLLHALFSGRHCLTNVAGIAGTAFAGAVALAETPAEFRAAVETLWEEPFTEEIRERRRQVAAVYSNRHNAAQLNVWL</sequence>
<keyword evidence="1" id="KW-0808">Transferase</keyword>
<protein>
    <submittedName>
        <fullName evidence="1">Glycosyltransferase</fullName>
    </submittedName>
</protein>